<organism evidence="2 3">
    <name type="scientific">Methylobacterium symbioticum</name>
    <dbReference type="NCBI Taxonomy" id="2584084"/>
    <lineage>
        <taxon>Bacteria</taxon>
        <taxon>Pseudomonadati</taxon>
        <taxon>Pseudomonadota</taxon>
        <taxon>Alphaproteobacteria</taxon>
        <taxon>Hyphomicrobiales</taxon>
        <taxon>Methylobacteriaceae</taxon>
        <taxon>Methylobacterium</taxon>
    </lineage>
</organism>
<feature type="compositionally biased region" description="Low complexity" evidence="1">
    <location>
        <begin position="565"/>
        <end position="583"/>
    </location>
</feature>
<dbReference type="AlphaFoldDB" id="A0A509EB81"/>
<feature type="compositionally biased region" description="Basic and acidic residues" evidence="1">
    <location>
        <begin position="204"/>
        <end position="220"/>
    </location>
</feature>
<dbReference type="EMBL" id="CABFPH010000021">
    <property type="protein sequence ID" value="VUD71412.1"/>
    <property type="molecule type" value="Genomic_DNA"/>
</dbReference>
<evidence type="ECO:0000256" key="1">
    <source>
        <dbReference type="SAM" id="MobiDB-lite"/>
    </source>
</evidence>
<keyword evidence="3" id="KW-1185">Reference proteome</keyword>
<evidence type="ECO:0000313" key="3">
    <source>
        <dbReference type="Proteomes" id="UP000410984"/>
    </source>
</evidence>
<evidence type="ECO:0000313" key="2">
    <source>
        <dbReference type="EMBL" id="VUD71412.1"/>
    </source>
</evidence>
<name>A0A509EB81_9HYPH</name>
<feature type="region of interest" description="Disordered" evidence="1">
    <location>
        <begin position="192"/>
        <end position="243"/>
    </location>
</feature>
<feature type="region of interest" description="Disordered" evidence="1">
    <location>
        <begin position="485"/>
        <end position="512"/>
    </location>
</feature>
<protein>
    <submittedName>
        <fullName evidence="2">Uncharacterized protein</fullName>
    </submittedName>
</protein>
<feature type="region of interest" description="Disordered" evidence="1">
    <location>
        <begin position="549"/>
        <end position="583"/>
    </location>
</feature>
<gene>
    <name evidence="2" type="ORF">MET9862_01994</name>
</gene>
<proteinExistence type="predicted"/>
<feature type="compositionally biased region" description="Basic and acidic residues" evidence="1">
    <location>
        <begin position="280"/>
        <end position="291"/>
    </location>
</feature>
<dbReference type="Proteomes" id="UP000410984">
    <property type="component" value="Unassembled WGS sequence"/>
</dbReference>
<reference evidence="2 3" key="1">
    <citation type="submission" date="2019-06" db="EMBL/GenBank/DDBJ databases">
        <authorList>
            <person name="Rodrigo-Torres L."/>
            <person name="Arahal R. D."/>
            <person name="Lucena T."/>
        </authorList>
    </citation>
    <scope>NUCLEOTIDE SEQUENCE [LARGE SCALE GENOMIC DNA]</scope>
    <source>
        <strain evidence="2 3">SB0023/3</strain>
    </source>
</reference>
<feature type="region of interest" description="Disordered" evidence="1">
    <location>
        <begin position="264"/>
        <end position="302"/>
    </location>
</feature>
<sequence length="583" mass="64532">MRVGEHELDEAERILLARRLAQGDLSAAAHHLVAAPGLAAIGGDLGQHRLQDRGRHVPGWVDDGVFHRPREDRRRRFRLADDDAGLIPQGAPAEHAQPVLGHVHEHVVGPELGRQPAPALHVDDERRLVAGRRLAAPVGSRQCQHGLGVEDARGREAPRALEALHRVGHRRVVGIRLARARIQRAGAARLEPEMRAQQRHARVAHAEPQHRPRRQPEGRFGRPLRRPAGLGRRPPQAREARLEGAVARRMRVVGLQLLARRRARAGDARQNHVGGGQVEARGDQARDRGEVDPAAARVAGVEGDRGRELEVGLRHGGEESSLRGGIVGLRRSRQGRHGIGPGIEPVLPRRREPRRRGLGRSRIGAVRDPDRLEGAERVEGADRLALLARQPREQRGGVREAPVERGGLRIARLDGGRRRIGGGGRLRRGGARIRRHADRLVRRRRLRPVLGAVLHPIPGRILRGRILGRILHGLGRAGRIARDARVGADRRHAQGRGLEGARRHRAGEKRGQCDQGCARYAHHRDSRRQRPREPLRLLYHNEIKRCRMPPHAAGRCGRPLRQGQAAASSALPSSSRPRSLSLR</sequence>
<accession>A0A509EB81</accession>